<sequence length="62" mass="6813">MYIKSRIKQLLPVVLAMAATFMAIGLLMEDPDYTTAILAIAIGLVIGEIIHYLGAKKERPEP</sequence>
<evidence type="ECO:0000313" key="2">
    <source>
        <dbReference type="EMBL" id="SEJ79426.1"/>
    </source>
</evidence>
<evidence type="ECO:0000256" key="1">
    <source>
        <dbReference type="SAM" id="Phobius"/>
    </source>
</evidence>
<evidence type="ECO:0000313" key="3">
    <source>
        <dbReference type="Proteomes" id="UP000199200"/>
    </source>
</evidence>
<proteinExistence type="predicted"/>
<dbReference type="AlphaFoldDB" id="A0A1H7BQF0"/>
<organism evidence="2 3">
    <name type="scientific">Bhargavaea ginsengi</name>
    <dbReference type="NCBI Taxonomy" id="426757"/>
    <lineage>
        <taxon>Bacteria</taxon>
        <taxon>Bacillati</taxon>
        <taxon>Bacillota</taxon>
        <taxon>Bacilli</taxon>
        <taxon>Bacillales</taxon>
        <taxon>Caryophanaceae</taxon>
        <taxon>Bhargavaea</taxon>
    </lineage>
</organism>
<dbReference type="EMBL" id="FNZF01000007">
    <property type="protein sequence ID" value="SEJ79426.1"/>
    <property type="molecule type" value="Genomic_DNA"/>
</dbReference>
<feature type="transmembrane region" description="Helical" evidence="1">
    <location>
        <begin position="33"/>
        <end position="53"/>
    </location>
</feature>
<dbReference type="Proteomes" id="UP000199200">
    <property type="component" value="Unassembled WGS sequence"/>
</dbReference>
<feature type="transmembrane region" description="Helical" evidence="1">
    <location>
        <begin position="9"/>
        <end position="27"/>
    </location>
</feature>
<dbReference type="OrthoDB" id="2455222at2"/>
<dbReference type="STRING" id="426757.SAMN04488127_2822"/>
<name>A0A1H7BQF0_9BACL</name>
<accession>A0A1H7BQF0</accession>
<keyword evidence="1" id="KW-0812">Transmembrane</keyword>
<keyword evidence="3" id="KW-1185">Reference proteome</keyword>
<reference evidence="3" key="1">
    <citation type="submission" date="2016-10" db="EMBL/GenBank/DDBJ databases">
        <authorList>
            <person name="Varghese N."/>
            <person name="Submissions S."/>
        </authorList>
    </citation>
    <scope>NUCLEOTIDE SEQUENCE [LARGE SCALE GENOMIC DNA]</scope>
    <source>
        <strain evidence="3">CGMCC 1.6763</strain>
    </source>
</reference>
<gene>
    <name evidence="2" type="ORF">SAMN04488127_2822</name>
</gene>
<protein>
    <submittedName>
        <fullName evidence="2">Uncharacterized protein</fullName>
    </submittedName>
</protein>
<dbReference type="RefSeq" id="WP_092055548.1">
    <property type="nucleotide sequence ID" value="NZ_FNZF01000007.1"/>
</dbReference>
<keyword evidence="1" id="KW-0472">Membrane</keyword>
<keyword evidence="1" id="KW-1133">Transmembrane helix</keyword>